<accession>A0A9X9Y4S0</accession>
<evidence type="ECO:0000313" key="1">
    <source>
        <dbReference type="EMBL" id="UEM14914.1"/>
    </source>
</evidence>
<dbReference type="Proteomes" id="UP000664702">
    <property type="component" value="Chromosome"/>
</dbReference>
<evidence type="ECO:0000313" key="2">
    <source>
        <dbReference type="Proteomes" id="UP000664702"/>
    </source>
</evidence>
<dbReference type="EMBL" id="CP086136">
    <property type="protein sequence ID" value="UEM14914.1"/>
    <property type="molecule type" value="Genomic_DNA"/>
</dbReference>
<reference evidence="1 2" key="1">
    <citation type="journal article" date="2022" name="Int. J. Syst. Evol. Microbiol.">
        <title>Strains of Bradyrhizobium barranii sp. nov. associated with legumes native to Canada are symbionts of soybeans and belong to different subspecies (subsp. barranii subsp. nov. and subsp. apii subsp. nov.) and symbiovars (sv. glycinearum and sv. septentrionale).</title>
        <authorList>
            <person name="Bromfield E.S.P."/>
            <person name="Cloutier S."/>
            <person name="Wasai-Hara S."/>
            <person name="Minamisawa K."/>
        </authorList>
    </citation>
    <scope>NUCLEOTIDE SEQUENCE [LARGE SCALE GENOMIC DNA]</scope>
    <source>
        <strain evidence="1 2">144S4</strain>
    </source>
</reference>
<name>A0A9X9Y4S0_9BRAD</name>
<dbReference type="AlphaFoldDB" id="A0A9X9Y4S0"/>
<dbReference type="KEGG" id="bban:J4G43_012110"/>
<dbReference type="RefSeq" id="WP_225004811.1">
    <property type="nucleotide sequence ID" value="NZ_CP086136.1"/>
</dbReference>
<sequence>MADINSSTEGIRTILAGTLGRLRKANAEYFDQLEKGLSASPVPIANQAKEFCGYMQRNATATFDLGEKLVQARDMQDALVIQSDFLLDVVARRSDQEHRLVPTFLGT</sequence>
<gene>
    <name evidence="1" type="ORF">J4G43_012110</name>
</gene>
<protein>
    <submittedName>
        <fullName evidence="1">Phasin</fullName>
    </submittedName>
</protein>
<proteinExistence type="predicted"/>
<organism evidence="1 2">
    <name type="scientific">Bradyrhizobium barranii subsp. barranii</name>
    <dbReference type="NCBI Taxonomy" id="2823807"/>
    <lineage>
        <taxon>Bacteria</taxon>
        <taxon>Pseudomonadati</taxon>
        <taxon>Pseudomonadota</taxon>
        <taxon>Alphaproteobacteria</taxon>
        <taxon>Hyphomicrobiales</taxon>
        <taxon>Nitrobacteraceae</taxon>
        <taxon>Bradyrhizobium</taxon>
        <taxon>Bradyrhizobium barranii</taxon>
    </lineage>
</organism>